<sequence>MSQYTKMLVANENRFLKNPSPLLSLLTSLEMPNKIHIVQSLILKQLTQVVYLEYAIPTAWAAGCNLPES</sequence>
<evidence type="ECO:0000313" key="1">
    <source>
        <dbReference type="EMBL" id="EPZ31237.1"/>
    </source>
</evidence>
<protein>
    <submittedName>
        <fullName evidence="1">Uncharacterized protein</fullName>
    </submittedName>
</protein>
<keyword evidence="2" id="KW-1185">Reference proteome</keyword>
<evidence type="ECO:0000313" key="2">
    <source>
        <dbReference type="Proteomes" id="UP000030755"/>
    </source>
</evidence>
<dbReference type="Proteomes" id="UP000030755">
    <property type="component" value="Unassembled WGS sequence"/>
</dbReference>
<proteinExistence type="predicted"/>
<reference evidence="1 2" key="1">
    <citation type="journal article" date="2013" name="Curr. Biol.">
        <title>Shared signatures of parasitism and phylogenomics unite Cryptomycota and microsporidia.</title>
        <authorList>
            <person name="James T.Y."/>
            <person name="Pelin A."/>
            <person name="Bonen L."/>
            <person name="Ahrendt S."/>
            <person name="Sain D."/>
            <person name="Corradi N."/>
            <person name="Stajich J.E."/>
        </authorList>
    </citation>
    <scope>NUCLEOTIDE SEQUENCE [LARGE SCALE GENOMIC DNA]</scope>
    <source>
        <strain evidence="1 2">CSF55</strain>
    </source>
</reference>
<dbReference type="HOGENOM" id="CLU_2782960_0_0_1"/>
<gene>
    <name evidence="1" type="ORF">O9G_006055</name>
</gene>
<accession>A0A075AN78</accession>
<dbReference type="EMBL" id="KE561272">
    <property type="protein sequence ID" value="EPZ31237.1"/>
    <property type="molecule type" value="Genomic_DNA"/>
</dbReference>
<feature type="non-terminal residue" evidence="1">
    <location>
        <position position="69"/>
    </location>
</feature>
<dbReference type="AlphaFoldDB" id="A0A075AN78"/>
<name>A0A075AN78_ROZAC</name>
<organism evidence="1 2">
    <name type="scientific">Rozella allomycis (strain CSF55)</name>
    <dbReference type="NCBI Taxonomy" id="988480"/>
    <lineage>
        <taxon>Eukaryota</taxon>
        <taxon>Fungi</taxon>
        <taxon>Fungi incertae sedis</taxon>
        <taxon>Cryptomycota</taxon>
        <taxon>Cryptomycota incertae sedis</taxon>
        <taxon>Rozella</taxon>
    </lineage>
</organism>